<dbReference type="GO" id="GO:0016853">
    <property type="term" value="F:isomerase activity"/>
    <property type="evidence" value="ECO:0007669"/>
    <property type="project" value="UniProtKB-KW"/>
</dbReference>
<proteinExistence type="inferred from homology"/>
<feature type="binding site" evidence="9">
    <location>
        <position position="174"/>
    </location>
    <ligand>
        <name>1-deoxy-D-xylulose 5-phosphate</name>
        <dbReference type="ChEBI" id="CHEBI:57792"/>
    </ligand>
</feature>
<evidence type="ECO:0000256" key="1">
    <source>
        <dbReference type="ARBA" id="ARBA00005094"/>
    </source>
</evidence>
<keyword evidence="4 9" id="KW-0521">NADP</keyword>
<feature type="binding site" evidence="9">
    <location>
        <position position="12"/>
    </location>
    <ligand>
        <name>NADPH</name>
        <dbReference type="ChEBI" id="CHEBI:57783"/>
    </ligand>
</feature>
<feature type="binding site" evidence="9">
    <location>
        <position position="197"/>
    </location>
    <ligand>
        <name>1-deoxy-D-xylulose 5-phosphate</name>
        <dbReference type="ChEBI" id="CHEBI:57792"/>
    </ligand>
</feature>
<comment type="catalytic activity">
    <reaction evidence="8">
        <text>2-C-methyl-D-erythritol 4-phosphate + NADP(+) = 1-deoxy-D-xylulose 5-phosphate + NADPH + H(+)</text>
        <dbReference type="Rhea" id="RHEA:13717"/>
        <dbReference type="ChEBI" id="CHEBI:15378"/>
        <dbReference type="ChEBI" id="CHEBI:57783"/>
        <dbReference type="ChEBI" id="CHEBI:57792"/>
        <dbReference type="ChEBI" id="CHEBI:58262"/>
        <dbReference type="ChEBI" id="CHEBI:58349"/>
        <dbReference type="EC" id="1.1.1.267"/>
    </reaction>
    <physiologicalReaction direction="right-to-left" evidence="8">
        <dbReference type="Rhea" id="RHEA:13719"/>
    </physiologicalReaction>
</comment>
<evidence type="ECO:0000256" key="7">
    <source>
        <dbReference type="ARBA" id="ARBA00023229"/>
    </source>
</evidence>
<keyword evidence="13" id="KW-0413">Isomerase</keyword>
<dbReference type="EC" id="1.1.1.267" evidence="9"/>
<evidence type="ECO:0000313" key="14">
    <source>
        <dbReference type="Proteomes" id="UP000228996"/>
    </source>
</evidence>
<evidence type="ECO:0000259" key="10">
    <source>
        <dbReference type="Pfam" id="PF02670"/>
    </source>
</evidence>
<keyword evidence="9" id="KW-0460">Magnesium</keyword>
<evidence type="ECO:0000256" key="2">
    <source>
        <dbReference type="ARBA" id="ARBA00006825"/>
    </source>
</evidence>
<dbReference type="Proteomes" id="UP000228996">
    <property type="component" value="Unassembled WGS sequence"/>
</dbReference>
<dbReference type="Pfam" id="PF02670">
    <property type="entry name" value="DXP_reductoisom"/>
    <property type="match status" value="1"/>
</dbReference>
<organism evidence="13 14">
    <name type="scientific">Candidatus Shapirobacteria bacterium CG08_land_8_20_14_0_20_39_18</name>
    <dbReference type="NCBI Taxonomy" id="1974883"/>
    <lineage>
        <taxon>Bacteria</taxon>
        <taxon>Candidatus Shapironibacteriota</taxon>
    </lineage>
</organism>
<comment type="caution">
    <text evidence="13">The sequence shown here is derived from an EMBL/GenBank/DDBJ whole genome shotgun (WGS) entry which is preliminary data.</text>
</comment>
<dbReference type="InterPro" id="IPR036169">
    <property type="entry name" value="DXPR_C_sf"/>
</dbReference>
<comment type="cofactor">
    <cofactor evidence="9">
        <name>Mg(2+)</name>
        <dbReference type="ChEBI" id="CHEBI:18420"/>
    </cofactor>
    <cofactor evidence="9">
        <name>Mn(2+)</name>
        <dbReference type="ChEBI" id="CHEBI:29035"/>
    </cofactor>
</comment>
<keyword evidence="3 9" id="KW-0479">Metal-binding</keyword>
<dbReference type="GO" id="GO:0070402">
    <property type="term" value="F:NADPH binding"/>
    <property type="evidence" value="ECO:0007669"/>
    <property type="project" value="InterPro"/>
</dbReference>
<dbReference type="InterPro" id="IPR026877">
    <property type="entry name" value="DXPR_C"/>
</dbReference>
<dbReference type="Pfam" id="PF08436">
    <property type="entry name" value="DXP_redisom_C"/>
    <property type="match status" value="1"/>
</dbReference>
<dbReference type="PANTHER" id="PTHR30525">
    <property type="entry name" value="1-DEOXY-D-XYLULOSE 5-PHOSPHATE REDUCTOISOMERASE"/>
    <property type="match status" value="1"/>
</dbReference>
<evidence type="ECO:0000259" key="11">
    <source>
        <dbReference type="Pfam" id="PF08436"/>
    </source>
</evidence>
<feature type="binding site" evidence="9">
    <location>
        <position position="203"/>
    </location>
    <ligand>
        <name>NADPH</name>
        <dbReference type="ChEBI" id="CHEBI:57783"/>
    </ligand>
</feature>
<dbReference type="InterPro" id="IPR036291">
    <property type="entry name" value="NAD(P)-bd_dom_sf"/>
</dbReference>
<dbReference type="PIRSF" id="PIRSF006205">
    <property type="entry name" value="Dxp_reductismrs"/>
    <property type="match status" value="1"/>
</dbReference>
<dbReference type="GO" id="GO:0051484">
    <property type="term" value="P:isopentenyl diphosphate biosynthetic process, methylerythritol 4-phosphate pathway involved in terpenoid biosynthetic process"/>
    <property type="evidence" value="ECO:0007669"/>
    <property type="project" value="TreeGrafter"/>
</dbReference>
<dbReference type="Gene3D" id="1.10.1740.10">
    <property type="match status" value="1"/>
</dbReference>
<dbReference type="PANTHER" id="PTHR30525:SF0">
    <property type="entry name" value="1-DEOXY-D-XYLULOSE 5-PHOSPHATE REDUCTOISOMERASE, CHLOROPLASTIC"/>
    <property type="match status" value="1"/>
</dbReference>
<feature type="binding site" evidence="9">
    <location>
        <position position="219"/>
    </location>
    <ligand>
        <name>Mn(2+)</name>
        <dbReference type="ChEBI" id="CHEBI:29035"/>
    </ligand>
</feature>
<comment type="caution">
    <text evidence="9">Lacks conserved residue(s) required for the propagation of feature annotation.</text>
</comment>
<evidence type="ECO:0000256" key="4">
    <source>
        <dbReference type="ARBA" id="ARBA00022857"/>
    </source>
</evidence>
<dbReference type="SUPFAM" id="SSF69055">
    <property type="entry name" value="1-deoxy-D-xylulose-5-phosphate reductoisomerase, C-terminal domain"/>
    <property type="match status" value="1"/>
</dbReference>
<feature type="domain" description="1-deoxy-D-xylulose 5-phosphate reductoisomerase C-terminal" evidence="11">
    <location>
        <begin position="144"/>
        <end position="227"/>
    </location>
</feature>
<feature type="binding site" evidence="9">
    <location>
        <position position="219"/>
    </location>
    <ligand>
        <name>1-deoxy-D-xylulose 5-phosphate</name>
        <dbReference type="ChEBI" id="CHEBI:57792"/>
    </ligand>
</feature>
<evidence type="ECO:0000256" key="9">
    <source>
        <dbReference type="HAMAP-Rule" id="MF_00183"/>
    </source>
</evidence>
<dbReference type="InterPro" id="IPR013644">
    <property type="entry name" value="DXP_reductoisomerase_C"/>
</dbReference>
<name>A0A2M6XCT8_9BACT</name>
<comment type="similarity">
    <text evidence="2 9">Belongs to the DXR family.</text>
</comment>
<feature type="binding site" evidence="9">
    <location>
        <position position="215"/>
    </location>
    <ligand>
        <name>1-deoxy-D-xylulose 5-phosphate</name>
        <dbReference type="ChEBI" id="CHEBI:57792"/>
    </ligand>
</feature>
<gene>
    <name evidence="9" type="primary">dxr</name>
    <name evidence="13" type="ORF">COT44_03535</name>
</gene>
<feature type="binding site" evidence="9">
    <location>
        <position position="150"/>
    </location>
    <ligand>
        <name>Mn(2+)</name>
        <dbReference type="ChEBI" id="CHEBI:29035"/>
    </ligand>
</feature>
<feature type="binding site" evidence="9">
    <location>
        <position position="10"/>
    </location>
    <ligand>
        <name>NADPH</name>
        <dbReference type="ChEBI" id="CHEBI:57783"/>
    </ligand>
</feature>
<dbReference type="SUPFAM" id="SSF55347">
    <property type="entry name" value="Glyceraldehyde-3-phosphate dehydrogenase-like, C-terminal domain"/>
    <property type="match status" value="1"/>
</dbReference>
<accession>A0A2M6XCT8</accession>
<reference evidence="14" key="1">
    <citation type="submission" date="2017-09" db="EMBL/GenBank/DDBJ databases">
        <title>Depth-based differentiation of microbial function through sediment-hosted aquifers and enrichment of novel symbionts in the deep terrestrial subsurface.</title>
        <authorList>
            <person name="Probst A.J."/>
            <person name="Ladd B."/>
            <person name="Jarett J.K."/>
            <person name="Geller-Mcgrath D.E."/>
            <person name="Sieber C.M.K."/>
            <person name="Emerson J.B."/>
            <person name="Anantharaman K."/>
            <person name="Thomas B.C."/>
            <person name="Malmstrom R."/>
            <person name="Stieglmeier M."/>
            <person name="Klingl A."/>
            <person name="Woyke T."/>
            <person name="Ryan C.M."/>
            <person name="Banfield J.F."/>
        </authorList>
    </citation>
    <scope>NUCLEOTIDE SEQUENCE [LARGE SCALE GENOMIC DNA]</scope>
</reference>
<keyword evidence="6 9" id="KW-0464">Manganese</keyword>
<dbReference type="FunFam" id="3.40.50.720:FF:000045">
    <property type="entry name" value="1-deoxy-D-xylulose 5-phosphate reductoisomerase"/>
    <property type="match status" value="1"/>
</dbReference>
<feature type="domain" description="DXP reductoisomerase C-terminal" evidence="12">
    <location>
        <begin position="259"/>
        <end position="375"/>
    </location>
</feature>
<dbReference type="GO" id="GO:0030145">
    <property type="term" value="F:manganese ion binding"/>
    <property type="evidence" value="ECO:0007669"/>
    <property type="project" value="TreeGrafter"/>
</dbReference>
<evidence type="ECO:0000256" key="5">
    <source>
        <dbReference type="ARBA" id="ARBA00023002"/>
    </source>
</evidence>
<feature type="binding site" evidence="9">
    <location>
        <position position="150"/>
    </location>
    <ligand>
        <name>1-deoxy-D-xylulose 5-phosphate</name>
        <dbReference type="ChEBI" id="CHEBI:57792"/>
    </ligand>
</feature>
<sequence length="381" mass="42404">MKNIVVLGSTGSVGKQTLEVVEAHPEEFKVVGLGCNSNIDLLRQQADKYKPDWLAVSDEKKGRQLSVKLANKKIKVFFGEDSLSRIAVHPKAEMVVVAVMGAAGIKPTLMAIRARKDIALATKEVMVAAGDLVNEEVKKNKINLIPVDSEHSAIFQCLHYDDRKEVGKIYLTCSGGAFRGKKRCDLENVKPKDALRHPNWKMGAKITIDCATLMNKGLEMIEAQKLFGLAINQVEIVLHPQSVIHSMVEFVDGNIIAQLGPADMRFPIRYALAFPKRLKNHFTFLNPFTTPQMNFSSPDWETFECLSLAKKAAEIGGTMPAVLNAADEIAVGLFLQNKIKFLEIPRLVKKIMENHRVINQPTLEEVFQADDWARKQTSGMI</sequence>
<evidence type="ECO:0000256" key="3">
    <source>
        <dbReference type="ARBA" id="ARBA00022723"/>
    </source>
</evidence>
<evidence type="ECO:0000256" key="8">
    <source>
        <dbReference type="ARBA" id="ARBA00048543"/>
    </source>
</evidence>
<evidence type="ECO:0000259" key="12">
    <source>
        <dbReference type="Pfam" id="PF13288"/>
    </source>
</evidence>
<comment type="pathway">
    <text evidence="1 9">Isoprenoid biosynthesis; isopentenyl diphosphate biosynthesis via DXP pathway; isopentenyl diphosphate from 1-deoxy-D-xylulose 5-phosphate: step 1/6.</text>
</comment>
<dbReference type="NCBIfam" id="TIGR00243">
    <property type="entry name" value="Dxr"/>
    <property type="match status" value="1"/>
</dbReference>
<evidence type="ECO:0000256" key="6">
    <source>
        <dbReference type="ARBA" id="ARBA00023211"/>
    </source>
</evidence>
<feature type="binding site" evidence="9">
    <location>
        <position position="13"/>
    </location>
    <ligand>
        <name>NADPH</name>
        <dbReference type="ChEBI" id="CHEBI:57783"/>
    </ligand>
</feature>
<dbReference type="Gene3D" id="3.40.50.720">
    <property type="entry name" value="NAD(P)-binding Rossmann-like Domain"/>
    <property type="match status" value="1"/>
</dbReference>
<dbReference type="EMBL" id="PEYO01000017">
    <property type="protein sequence ID" value="PIU03491.1"/>
    <property type="molecule type" value="Genomic_DNA"/>
</dbReference>
<feature type="domain" description="1-deoxy-D-xylulose 5-phosphate reductoisomerase N-terminal" evidence="10">
    <location>
        <begin position="4"/>
        <end position="130"/>
    </location>
</feature>
<feature type="binding site" evidence="9">
    <location>
        <position position="11"/>
    </location>
    <ligand>
        <name>NADPH</name>
        <dbReference type="ChEBI" id="CHEBI:57783"/>
    </ligand>
</feature>
<dbReference type="SUPFAM" id="SSF51735">
    <property type="entry name" value="NAD(P)-binding Rossmann-fold domains"/>
    <property type="match status" value="1"/>
</dbReference>
<keyword evidence="7 9" id="KW-0414">Isoprene biosynthesis</keyword>
<feature type="binding site" evidence="9">
    <location>
        <position position="149"/>
    </location>
    <ligand>
        <name>1-deoxy-D-xylulose 5-phosphate</name>
        <dbReference type="ChEBI" id="CHEBI:57792"/>
    </ligand>
</feature>
<comment type="function">
    <text evidence="9">Catalyzes the NADPH-dependent rearrangement and reduction of 1-deoxy-D-xylulose-5-phosphate (DXP) to 2-C-methyl-D-erythritol 4-phosphate (MEP).</text>
</comment>
<dbReference type="UniPathway" id="UPA00056">
    <property type="reaction ID" value="UER00092"/>
</dbReference>
<dbReference type="NCBIfam" id="NF009114">
    <property type="entry name" value="PRK12464.1"/>
    <property type="match status" value="1"/>
</dbReference>
<keyword evidence="5 9" id="KW-0560">Oxidoreductase</keyword>
<feature type="binding site" evidence="9">
    <location>
        <position position="124"/>
    </location>
    <ligand>
        <name>NADPH</name>
        <dbReference type="ChEBI" id="CHEBI:57783"/>
    </ligand>
</feature>
<protein>
    <recommendedName>
        <fullName evidence="9">1-deoxy-D-xylulose 5-phosphate reductoisomerase</fullName>
        <shortName evidence="9">DXP reductoisomerase</shortName>
        <ecNumber evidence="9">1.1.1.267</ecNumber>
    </recommendedName>
    <alternativeName>
        <fullName evidence="9">1-deoxyxylulose-5-phosphate reductoisomerase</fullName>
    </alternativeName>
    <alternativeName>
        <fullName evidence="9">2-C-methyl-D-erythritol 4-phosphate synthase</fullName>
    </alternativeName>
</protein>
<dbReference type="InterPro" id="IPR003821">
    <property type="entry name" value="DXP_reductoisomerase"/>
</dbReference>
<feature type="binding site" evidence="9">
    <location>
        <position position="216"/>
    </location>
    <ligand>
        <name>1-deoxy-D-xylulose 5-phosphate</name>
        <dbReference type="ChEBI" id="CHEBI:57792"/>
    </ligand>
</feature>
<dbReference type="HAMAP" id="MF_00183">
    <property type="entry name" value="DXP_reductoisom"/>
    <property type="match status" value="1"/>
</dbReference>
<dbReference type="Pfam" id="PF13288">
    <property type="entry name" value="DXPR_C"/>
    <property type="match status" value="1"/>
</dbReference>
<feature type="binding site" evidence="9">
    <location>
        <position position="148"/>
    </location>
    <ligand>
        <name>Mn(2+)</name>
        <dbReference type="ChEBI" id="CHEBI:29035"/>
    </ligand>
</feature>
<dbReference type="InterPro" id="IPR013512">
    <property type="entry name" value="DXP_reductoisomerase_N"/>
</dbReference>
<feature type="binding site" evidence="9">
    <location>
        <position position="38"/>
    </location>
    <ligand>
        <name>NADPH</name>
        <dbReference type="ChEBI" id="CHEBI:57783"/>
    </ligand>
</feature>
<feature type="binding site" evidence="9">
    <location>
        <position position="123"/>
    </location>
    <ligand>
        <name>1-deoxy-D-xylulose 5-phosphate</name>
        <dbReference type="ChEBI" id="CHEBI:57792"/>
    </ligand>
</feature>
<dbReference type="GO" id="GO:0030604">
    <property type="term" value="F:1-deoxy-D-xylulose-5-phosphate reductoisomerase activity"/>
    <property type="evidence" value="ECO:0007669"/>
    <property type="project" value="UniProtKB-UniRule"/>
</dbReference>
<dbReference type="AlphaFoldDB" id="A0A2M6XCT8"/>
<evidence type="ECO:0000313" key="13">
    <source>
        <dbReference type="EMBL" id="PIU03491.1"/>
    </source>
</evidence>